<dbReference type="Gene3D" id="3.40.50.150">
    <property type="entry name" value="Vaccinia Virus protein VP39"/>
    <property type="match status" value="2"/>
</dbReference>
<feature type="active site" description="Nucleophile" evidence="4">
    <location>
        <position position="389"/>
    </location>
</feature>
<feature type="binding site" evidence="4">
    <location>
        <position position="312"/>
    </location>
    <ligand>
        <name>S-adenosyl-L-methionine</name>
        <dbReference type="ChEBI" id="CHEBI:59789"/>
    </ligand>
</feature>
<keyword evidence="2 4" id="KW-0808">Transferase</keyword>
<evidence type="ECO:0000256" key="6">
    <source>
        <dbReference type="SAM" id="MobiDB-lite"/>
    </source>
</evidence>
<dbReference type="SUPFAM" id="SSF53335">
    <property type="entry name" value="S-adenosyl-L-methionine-dependent methyltransferases"/>
    <property type="match status" value="1"/>
</dbReference>
<evidence type="ECO:0000256" key="2">
    <source>
        <dbReference type="ARBA" id="ARBA00022679"/>
    </source>
</evidence>
<dbReference type="AlphaFoldDB" id="A0A194S2G6"/>
<feature type="binding site" evidence="4">
    <location>
        <position position="291"/>
    </location>
    <ligand>
        <name>S-adenosyl-L-methionine</name>
        <dbReference type="ChEBI" id="CHEBI:59789"/>
    </ligand>
</feature>
<dbReference type="GO" id="GO:0008033">
    <property type="term" value="P:tRNA processing"/>
    <property type="evidence" value="ECO:0007669"/>
    <property type="project" value="InterPro"/>
</dbReference>
<evidence type="ECO:0008006" key="9">
    <source>
        <dbReference type="Google" id="ProtNLM"/>
    </source>
</evidence>
<evidence type="ECO:0000256" key="1">
    <source>
        <dbReference type="ARBA" id="ARBA00022603"/>
    </source>
</evidence>
<dbReference type="STRING" id="578459.A0A194S2G6"/>
<dbReference type="PROSITE" id="PS51687">
    <property type="entry name" value="SAM_MT_RNA_M5U"/>
    <property type="match status" value="1"/>
</dbReference>
<dbReference type="GO" id="GO:0032259">
    <property type="term" value="P:methylation"/>
    <property type="evidence" value="ECO:0007669"/>
    <property type="project" value="UniProtKB-KW"/>
</dbReference>
<dbReference type="InterPro" id="IPR030390">
    <property type="entry name" value="MeTrfase_TrmA_AS"/>
</dbReference>
<reference evidence="7 8" key="1">
    <citation type="journal article" date="2015" name="Front. Microbiol.">
        <title>Genome sequence of the plant growth promoting endophytic yeast Rhodotorula graminis WP1.</title>
        <authorList>
            <person name="Firrincieli A."/>
            <person name="Otillar R."/>
            <person name="Salamov A."/>
            <person name="Schmutz J."/>
            <person name="Khan Z."/>
            <person name="Redman R.S."/>
            <person name="Fleck N.D."/>
            <person name="Lindquist E."/>
            <person name="Grigoriev I.V."/>
            <person name="Doty S.L."/>
        </authorList>
    </citation>
    <scope>NUCLEOTIDE SEQUENCE [LARGE SCALE GENOMIC DNA]</scope>
    <source>
        <strain evidence="7 8">WP1</strain>
    </source>
</reference>
<evidence type="ECO:0000313" key="7">
    <source>
        <dbReference type="EMBL" id="KPV74928.1"/>
    </source>
</evidence>
<dbReference type="PROSITE" id="PS51622">
    <property type="entry name" value="SAM_MT_RNA_M5U_2"/>
    <property type="match status" value="1"/>
</dbReference>
<feature type="region of interest" description="Disordered" evidence="6">
    <location>
        <begin position="111"/>
        <end position="148"/>
    </location>
</feature>
<name>A0A194S2G6_RHOGW</name>
<keyword evidence="8" id="KW-1185">Reference proteome</keyword>
<dbReference type="EMBL" id="KQ474079">
    <property type="protein sequence ID" value="KPV74928.1"/>
    <property type="molecule type" value="Genomic_DNA"/>
</dbReference>
<feature type="binding site" evidence="4">
    <location>
        <position position="256"/>
    </location>
    <ligand>
        <name>S-adenosyl-L-methionine</name>
        <dbReference type="ChEBI" id="CHEBI:59789"/>
    </ligand>
</feature>
<evidence type="ECO:0000256" key="3">
    <source>
        <dbReference type="ARBA" id="ARBA00022691"/>
    </source>
</evidence>
<dbReference type="GO" id="GO:0030697">
    <property type="term" value="F:tRNA (uracil(54)-C5)-methyltransferase activity, S-adenosyl methionine-dependent"/>
    <property type="evidence" value="ECO:0007669"/>
    <property type="project" value="InterPro"/>
</dbReference>
<proteinExistence type="inferred from homology"/>
<dbReference type="Proteomes" id="UP000053890">
    <property type="component" value="Unassembled WGS sequence"/>
</dbReference>
<dbReference type="GeneID" id="28973843"/>
<dbReference type="PANTHER" id="PTHR11061">
    <property type="entry name" value="RNA M5U METHYLTRANSFERASE"/>
    <property type="match status" value="1"/>
</dbReference>
<comment type="similarity">
    <text evidence="4">Belongs to the class I-like SAM-binding methyltransferase superfamily. RNA M5U methyltransferase family.</text>
</comment>
<dbReference type="Pfam" id="PF05958">
    <property type="entry name" value="tRNA_U5-meth_tr"/>
    <property type="match status" value="1"/>
</dbReference>
<sequence>MSHADLVDILEPSPRRMADVHELPDRLFVGDAKAKLDAVRAKFGNRVQCQYFGECSGCQYQPLAYDEQLEMKREVVRRAFANFSGLDPSLVPAIGPTLPSPLEYGYRTKLTPHFQVPPSKNPNRNRRKPKAGADGEAAAQEPDKDKEWEITIGFEQKGRKRIVDIEECVIATSVINRAMVDERAKVKRDISAYKRGATILLRDSLPPRPEGAAEVRPSCYTAPSTEEHICVTDHHETVREQVGDVEFLQKAGSFFQNNASILPSLMDAVKSAIGPKSTDPSAPKRYLVDAYCGSGLFAISLADLFDKVEGIEIDKASIVWAKKNAAYNHGEGRGEVGFRDGKAEDIFGSIEFPRDQTTVLIDPPRKGCDDAFLRQLLNLKPATIIYVSCNVRSQARDIGWLVKNSHKDEGSSDKGYRIESLRAADLFAQTHHAEGVAILRRDV</sequence>
<feature type="binding site" evidence="4">
    <location>
        <position position="362"/>
    </location>
    <ligand>
        <name>S-adenosyl-L-methionine</name>
        <dbReference type="ChEBI" id="CHEBI:59789"/>
    </ligand>
</feature>
<organism evidence="7 8">
    <name type="scientific">Rhodotorula graminis (strain WP1)</name>
    <dbReference type="NCBI Taxonomy" id="578459"/>
    <lineage>
        <taxon>Eukaryota</taxon>
        <taxon>Fungi</taxon>
        <taxon>Dikarya</taxon>
        <taxon>Basidiomycota</taxon>
        <taxon>Pucciniomycotina</taxon>
        <taxon>Microbotryomycetes</taxon>
        <taxon>Sporidiobolales</taxon>
        <taxon>Sporidiobolaceae</taxon>
        <taxon>Rhodotorula</taxon>
    </lineage>
</organism>
<evidence type="ECO:0000313" key="8">
    <source>
        <dbReference type="Proteomes" id="UP000053890"/>
    </source>
</evidence>
<dbReference type="OMA" id="GGCKWQH"/>
<gene>
    <name evidence="7" type="ORF">RHOBADRAFT_36907</name>
</gene>
<dbReference type="InterPro" id="IPR010280">
    <property type="entry name" value="U5_MeTrfase_fam"/>
</dbReference>
<evidence type="ECO:0000256" key="5">
    <source>
        <dbReference type="PROSITE-ProRule" id="PRU10015"/>
    </source>
</evidence>
<dbReference type="PROSITE" id="PS01230">
    <property type="entry name" value="TRMA_1"/>
    <property type="match status" value="1"/>
</dbReference>
<keyword evidence="1 4" id="KW-0489">Methyltransferase</keyword>
<evidence type="ECO:0000256" key="4">
    <source>
        <dbReference type="PROSITE-ProRule" id="PRU01024"/>
    </source>
</evidence>
<dbReference type="PANTHER" id="PTHR11061:SF30">
    <property type="entry name" value="TRNA (URACIL(54)-C(5))-METHYLTRANSFERASE"/>
    <property type="match status" value="1"/>
</dbReference>
<accession>A0A194S2G6</accession>
<protein>
    <recommendedName>
        <fullName evidence="9">TRAM domain-containing protein</fullName>
    </recommendedName>
</protein>
<dbReference type="InterPro" id="IPR029063">
    <property type="entry name" value="SAM-dependent_MTases_sf"/>
</dbReference>
<dbReference type="InterPro" id="IPR025795">
    <property type="entry name" value="tRNA_(uracil-5-)_MeTrfase"/>
</dbReference>
<dbReference type="RefSeq" id="XP_018270977.1">
    <property type="nucleotide sequence ID" value="XM_018413394.1"/>
</dbReference>
<feature type="active site" evidence="5">
    <location>
        <position position="389"/>
    </location>
</feature>
<dbReference type="OrthoDB" id="10250660at2759"/>
<keyword evidence="3 4" id="KW-0949">S-adenosyl-L-methionine</keyword>